<proteinExistence type="predicted"/>
<keyword evidence="2" id="KW-1185">Reference proteome</keyword>
<sequence>MRMMRMMRTMRSYSHGPFGDATHEVWMHLRLIPEFGGDGTFCGVLVLNDTGSTILTVFTSDFQHLGNTQGYGGWMEESLVTDANGAATVLPQLLVQVQLVDNHGEPWGDWIVEQAIVRTPTEAVERLSGRNFRNVFYIGTGPGNHVLAVSASKGGLTSLL</sequence>
<evidence type="ECO:0000313" key="1">
    <source>
        <dbReference type="EMBL" id="KAF7503848.1"/>
    </source>
</evidence>
<dbReference type="EMBL" id="JAACFV010000160">
    <property type="protein sequence ID" value="KAF7503848.1"/>
    <property type="molecule type" value="Genomic_DNA"/>
</dbReference>
<organism evidence="1 2">
    <name type="scientific">Endocarpon pusillum</name>
    <dbReference type="NCBI Taxonomy" id="364733"/>
    <lineage>
        <taxon>Eukaryota</taxon>
        <taxon>Fungi</taxon>
        <taxon>Dikarya</taxon>
        <taxon>Ascomycota</taxon>
        <taxon>Pezizomycotina</taxon>
        <taxon>Eurotiomycetes</taxon>
        <taxon>Chaetothyriomycetidae</taxon>
        <taxon>Verrucariales</taxon>
        <taxon>Verrucariaceae</taxon>
        <taxon>Endocarpon</taxon>
    </lineage>
</organism>
<gene>
    <name evidence="1" type="ORF">GJ744_003238</name>
</gene>
<dbReference type="OrthoDB" id="4199986at2759"/>
<evidence type="ECO:0000313" key="2">
    <source>
        <dbReference type="Proteomes" id="UP000606974"/>
    </source>
</evidence>
<reference evidence="1" key="1">
    <citation type="submission" date="2020-02" db="EMBL/GenBank/DDBJ databases">
        <authorList>
            <person name="Palmer J.M."/>
        </authorList>
    </citation>
    <scope>NUCLEOTIDE SEQUENCE</scope>
    <source>
        <strain evidence="1">EPUS1.4</strain>
        <tissue evidence="1">Thallus</tissue>
    </source>
</reference>
<accession>A0A8H7E0S0</accession>
<protein>
    <submittedName>
        <fullName evidence="1">Uncharacterized protein</fullName>
    </submittedName>
</protein>
<comment type="caution">
    <text evidence="1">The sequence shown here is derived from an EMBL/GenBank/DDBJ whole genome shotgun (WGS) entry which is preliminary data.</text>
</comment>
<dbReference type="AlphaFoldDB" id="A0A8H7E0S0"/>
<name>A0A8H7E0S0_9EURO</name>
<dbReference type="Proteomes" id="UP000606974">
    <property type="component" value="Unassembled WGS sequence"/>
</dbReference>